<dbReference type="InterPro" id="IPR033121">
    <property type="entry name" value="PEPTIDASE_A1"/>
</dbReference>
<dbReference type="AlphaFoldDB" id="A0A8E5HM38"/>
<dbReference type="Pfam" id="PF00026">
    <property type="entry name" value="Asp"/>
    <property type="match status" value="2"/>
</dbReference>
<evidence type="ECO:0000256" key="3">
    <source>
        <dbReference type="ARBA" id="ARBA00022729"/>
    </source>
</evidence>
<keyword evidence="12" id="KW-1185">Reference proteome</keyword>
<comment type="similarity">
    <text evidence="1 7">Belongs to the peptidase A1 family.</text>
</comment>
<feature type="signal peptide" evidence="9">
    <location>
        <begin position="1"/>
        <end position="19"/>
    </location>
</feature>
<evidence type="ECO:0000256" key="7">
    <source>
        <dbReference type="RuleBase" id="RU000454"/>
    </source>
</evidence>
<name>A0A8E5HM38_USTVR</name>
<dbReference type="PROSITE" id="PS51767">
    <property type="entry name" value="PEPTIDASE_A1"/>
    <property type="match status" value="1"/>
</dbReference>
<dbReference type="InterPro" id="IPR001969">
    <property type="entry name" value="Aspartic_peptidase_AS"/>
</dbReference>
<accession>A0A8E5HM38</accession>
<feature type="compositionally biased region" description="Low complexity" evidence="8">
    <location>
        <begin position="461"/>
        <end position="472"/>
    </location>
</feature>
<feature type="active site" evidence="6">
    <location>
        <position position="298"/>
    </location>
</feature>
<evidence type="ECO:0000256" key="2">
    <source>
        <dbReference type="ARBA" id="ARBA00022670"/>
    </source>
</evidence>
<dbReference type="GO" id="GO:0006508">
    <property type="term" value="P:proteolysis"/>
    <property type="evidence" value="ECO:0007669"/>
    <property type="project" value="UniProtKB-KW"/>
</dbReference>
<dbReference type="PROSITE" id="PS00141">
    <property type="entry name" value="ASP_PROTEASE"/>
    <property type="match status" value="1"/>
</dbReference>
<feature type="chain" id="PRO_5034764087" description="Peptidase A1 domain-containing protein" evidence="9">
    <location>
        <begin position="20"/>
        <end position="502"/>
    </location>
</feature>
<proteinExistence type="inferred from homology"/>
<dbReference type="PRINTS" id="PR00792">
    <property type="entry name" value="PEPSIN"/>
</dbReference>
<evidence type="ECO:0000256" key="1">
    <source>
        <dbReference type="ARBA" id="ARBA00007447"/>
    </source>
</evidence>
<sequence length="502" mass="50395">MSCVRDLALLLGAAAAAAAAAPGTLAVGLEKRRPAAPPRPPPLLRPRGAAAALNASVVALAALNNVTAGGYLADLGVGTPPQPLTVQLDTGSSDTWVNAAGSAYCADDAQQSLTGYCTATFDPAKSSTYALVSQAGFSITYLDGRRISGSYFNDTVTVGGRPVAAQQLGLALSSDRPSGIMGLGLRANVAARAKYPTLVDTMVAQGVIDRPCFSLYLNDIGAQSGSVLFGGIDTAKFSGGLAVLPLQPLPARGASSSAAAAAAAAAANVTSYAVSIRGVAATGLSLPAAAAGSVAVLDSGSTVTLVPGPLADQLQSPFGVAVVSYRGESTPPLVDCAYAGPKGSGVRFDFLFDGVTVAVPMREMVVDALPALIRAADPEALGLPSRAKDWQGICLFGIGSSSAYGVQSDRFYLLGDTFLRSAYVAYDMQALQVGLAQASLNATESNIVALSAASTGLPQLTGTGRNTTGAGTSSQGNAAGRPTPSFLAASALMALAFLCPWL</sequence>
<keyword evidence="5 7" id="KW-0378">Hydrolase</keyword>
<dbReference type="RefSeq" id="XP_042995668.1">
    <property type="nucleotide sequence ID" value="XM_043139734.1"/>
</dbReference>
<dbReference type="PANTHER" id="PTHR47966:SF65">
    <property type="entry name" value="ASPARTIC-TYPE ENDOPEPTIDASE"/>
    <property type="match status" value="1"/>
</dbReference>
<keyword evidence="4 7" id="KW-0064">Aspartyl protease</keyword>
<evidence type="ECO:0000256" key="4">
    <source>
        <dbReference type="ARBA" id="ARBA00022750"/>
    </source>
</evidence>
<keyword evidence="3 9" id="KW-0732">Signal</keyword>
<feature type="active site" evidence="6">
    <location>
        <position position="89"/>
    </location>
</feature>
<dbReference type="OrthoDB" id="771136at2759"/>
<evidence type="ECO:0000313" key="11">
    <source>
        <dbReference type="EMBL" id="QUC17995.1"/>
    </source>
</evidence>
<evidence type="ECO:0000256" key="5">
    <source>
        <dbReference type="ARBA" id="ARBA00022801"/>
    </source>
</evidence>
<dbReference type="GO" id="GO:0004190">
    <property type="term" value="F:aspartic-type endopeptidase activity"/>
    <property type="evidence" value="ECO:0007669"/>
    <property type="project" value="UniProtKB-KW"/>
</dbReference>
<protein>
    <recommendedName>
        <fullName evidence="10">Peptidase A1 domain-containing protein</fullName>
    </recommendedName>
</protein>
<reference evidence="11" key="1">
    <citation type="submission" date="2020-03" db="EMBL/GenBank/DDBJ databases">
        <title>A mixture of massive structural variations and highly conserved coding sequences in Ustilaginoidea virens genome.</title>
        <authorList>
            <person name="Zhang K."/>
            <person name="Zhao Z."/>
            <person name="Zhang Z."/>
            <person name="Li Y."/>
            <person name="Hsiang T."/>
            <person name="Sun W."/>
        </authorList>
    </citation>
    <scope>NUCLEOTIDE SEQUENCE</scope>
    <source>
        <strain evidence="11">UV-8b</strain>
    </source>
</reference>
<evidence type="ECO:0000256" key="8">
    <source>
        <dbReference type="SAM" id="MobiDB-lite"/>
    </source>
</evidence>
<dbReference type="KEGG" id="uvi:66063014"/>
<evidence type="ECO:0000259" key="10">
    <source>
        <dbReference type="PROSITE" id="PS51767"/>
    </source>
</evidence>
<dbReference type="CDD" id="cd05474">
    <property type="entry name" value="SAP_like"/>
    <property type="match status" value="1"/>
</dbReference>
<dbReference type="InterPro" id="IPR001461">
    <property type="entry name" value="Aspartic_peptidase_A1"/>
</dbReference>
<evidence type="ECO:0000256" key="6">
    <source>
        <dbReference type="PIRSR" id="PIRSR601461-1"/>
    </source>
</evidence>
<organism evidence="11 12">
    <name type="scientific">Ustilaginoidea virens</name>
    <name type="common">Rice false smut fungus</name>
    <name type="synonym">Villosiclava virens</name>
    <dbReference type="NCBI Taxonomy" id="1159556"/>
    <lineage>
        <taxon>Eukaryota</taxon>
        <taxon>Fungi</taxon>
        <taxon>Dikarya</taxon>
        <taxon>Ascomycota</taxon>
        <taxon>Pezizomycotina</taxon>
        <taxon>Sordariomycetes</taxon>
        <taxon>Hypocreomycetidae</taxon>
        <taxon>Hypocreales</taxon>
        <taxon>Clavicipitaceae</taxon>
        <taxon>Ustilaginoidea</taxon>
    </lineage>
</organism>
<dbReference type="Proteomes" id="UP000027002">
    <property type="component" value="Chromosome 2"/>
</dbReference>
<dbReference type="PANTHER" id="PTHR47966">
    <property type="entry name" value="BETA-SITE APP-CLEAVING ENZYME, ISOFORM A-RELATED"/>
    <property type="match status" value="1"/>
</dbReference>
<dbReference type="Gene3D" id="2.40.70.10">
    <property type="entry name" value="Acid Proteases"/>
    <property type="match status" value="2"/>
</dbReference>
<feature type="domain" description="Peptidase A1" evidence="10">
    <location>
        <begin position="71"/>
        <end position="436"/>
    </location>
</feature>
<keyword evidence="2 7" id="KW-0645">Protease</keyword>
<dbReference type="InterPro" id="IPR021109">
    <property type="entry name" value="Peptidase_aspartic_dom_sf"/>
</dbReference>
<dbReference type="EMBL" id="CP072754">
    <property type="protein sequence ID" value="QUC17995.1"/>
    <property type="molecule type" value="Genomic_DNA"/>
</dbReference>
<dbReference type="GeneID" id="66063014"/>
<evidence type="ECO:0000256" key="9">
    <source>
        <dbReference type="SAM" id="SignalP"/>
    </source>
</evidence>
<evidence type="ECO:0000313" key="12">
    <source>
        <dbReference type="Proteomes" id="UP000027002"/>
    </source>
</evidence>
<feature type="region of interest" description="Disordered" evidence="8">
    <location>
        <begin position="459"/>
        <end position="479"/>
    </location>
</feature>
<gene>
    <name evidence="11" type="ORF">UV8b_02236</name>
</gene>
<dbReference type="SUPFAM" id="SSF50630">
    <property type="entry name" value="Acid proteases"/>
    <property type="match status" value="1"/>
</dbReference>
<dbReference type="InterPro" id="IPR033876">
    <property type="entry name" value="SAP-like"/>
</dbReference>